<feature type="compositionally biased region" description="Pro residues" evidence="8">
    <location>
        <begin position="1114"/>
        <end position="1196"/>
    </location>
</feature>
<dbReference type="InterPro" id="IPR023828">
    <property type="entry name" value="Peptidase_S8_Ser-AS"/>
</dbReference>
<proteinExistence type="inferred from homology"/>
<sequence>MRRLLLLLAWEGSMAAGRDAGGVVPALTKREDSAVPPWLVRGADLAAVPLDLGAGSARRDLQSSSDACDYVSVSGSTAQSSRHGFYEATGTCESQPYFSCIDCGSTQYIWYTSNKYWYIGDSGCGSTYVSIYNRDTDGDLAAVSDSWTEYDGGWVENSAITVKCYAAASCQLVPGTTAKYRCFDCADASDLASVGDGQCDAANNVSPCWDGGDCCETTCIDGDTHTCGSYDCKDPDAPPVPDPYYPDAAWYLEAIRAPEAWAAGYDGSGVQILINDDGVDNTHPDLAKLDVANSCGVYAPCAKARGPDAGVIDSHGTNCAAIAAADSNSACGVGVAPGAGIASCVQSFSNCNPAASEDSLTHNYNVNDISSNSWGIDQCEYIEDGRRLSTDCPFECPSVSSDDCPCDACDGDDWASGDLDSDCEDAVVDYCTSYFNDDVTPCLELDHYFVRCGYGQLSSYGHDQLVDGTTNGRGGLGTVYVFSAGNEYELGDDVNYEGYLNSRFTISVGAVYADLTHSLYSSSGAPVFISAPGGDGGNMAVAKPVGNGNTDNCGDAGQGTSFACPLISGVVALVLEANPNLTWRDVQGVLAATARTDHNDENDETGQWTTNQAGVKHSYKYGFGLVDAHAAVIAAQSWATLGAEITLVTATTSGAALLDFDGTEHWVESTATEFAGTGASDFIIESVSVYVTLEHPRRGDLRIELERNGVTSLLTDDKLALGTRYTHHKFTTLRHWGETADDGAFTLRVADRRAGSGDDDDHEPFDDEHWKFDDSNYADDDGDDDGVLVSWTLQLYGHDSDTSTPWTPQPTPRGGCDSVTVSGSNDQTGRHGTYLPEGRCTERIYYKCSDCAWTTYLWYHDSGYWVIGSDPDGCDSLSANIYIVSNEDLADVSGDWKESTSSGWSTNSNIAVVCQLPTAPQPTYGPTTALPVPAPTPRPTPSPSAAPGDPTARPAPEPTPAPVPAPTPRPTLSPVPAPTPAPVPAPTPRPTLSPVPAPTPAPVPAPTPRPTFPLTPGPSPRPSPSPSARPTPKPTPKPTPLPSKAPSPRPTPMPSPRPTPVPTTARPSPRPTPRPTPVPTTARPSPSPSPRPTPQPTPAPTPLPGDPTAAPVFAPTPRPTPRPTPSPTLRPTISPRPTPGPTPTPTTEPTPRPTPAPSPKPTARPTPRPTPIPTPLPTEEPSFKPTPRPTPRPSPSPTATAGSPTASPVFAPTPHPTPSPSSQPTTPSPTASRGAPTTSPVPRPVVAPTPTPTLRPSPRPTPRPSARPTPTPTAAPTPLPYVVTGAISFSGVSLEEARAERRVFLRTLAILLGVDESWVRVAIRRARRSRRRLDASYAPTTAPTREMPTPAPSLTPTATAASEPTAADGFSLAPTAAGVSLDYNVSVPSISEAEAVEAVVETTTPADVDEAVETAATEVEAETGTTITLVDSIATEDISAVEIVADPPGTPGDDDPPTLGLSEADDGASGDGGDGGSGGGG</sequence>
<dbReference type="PRINTS" id="PR00723">
    <property type="entry name" value="SUBTILISIN"/>
</dbReference>
<feature type="compositionally biased region" description="Pro residues" evidence="8">
    <location>
        <begin position="932"/>
        <end position="944"/>
    </location>
</feature>
<feature type="compositionally biased region" description="Pro residues" evidence="8">
    <location>
        <begin position="1211"/>
        <end position="1221"/>
    </location>
</feature>
<dbReference type="InterPro" id="IPR015500">
    <property type="entry name" value="Peptidase_S8_subtilisin-rel"/>
</dbReference>
<dbReference type="PANTHER" id="PTHR42884">
    <property type="entry name" value="PROPROTEIN CONVERTASE SUBTILISIN/KEXIN-RELATED"/>
    <property type="match status" value="1"/>
</dbReference>
<feature type="signal peptide" evidence="9">
    <location>
        <begin position="1"/>
        <end position="15"/>
    </location>
</feature>
<evidence type="ECO:0000313" key="12">
    <source>
        <dbReference type="Proteomes" id="UP000789595"/>
    </source>
</evidence>
<feature type="compositionally biased region" description="Low complexity" evidence="8">
    <location>
        <begin position="1352"/>
        <end position="1361"/>
    </location>
</feature>
<evidence type="ECO:0000256" key="5">
    <source>
        <dbReference type="ARBA" id="ARBA00023619"/>
    </source>
</evidence>
<organism evidence="11 12">
    <name type="scientific">Pelagomonas calceolata</name>
    <dbReference type="NCBI Taxonomy" id="35677"/>
    <lineage>
        <taxon>Eukaryota</taxon>
        <taxon>Sar</taxon>
        <taxon>Stramenopiles</taxon>
        <taxon>Ochrophyta</taxon>
        <taxon>Pelagophyceae</taxon>
        <taxon>Pelagomonadales</taxon>
        <taxon>Pelagomonadaceae</taxon>
        <taxon>Pelagomonas</taxon>
    </lineage>
</organism>
<dbReference type="OrthoDB" id="194812at2759"/>
<feature type="active site" description="Charge relay system" evidence="6 7">
    <location>
        <position position="561"/>
    </location>
</feature>
<feature type="region of interest" description="Disordered" evidence="8">
    <location>
        <begin position="1329"/>
        <end position="1361"/>
    </location>
</feature>
<feature type="compositionally biased region" description="Pro residues" evidence="8">
    <location>
        <begin position="1085"/>
        <end position="1105"/>
    </location>
</feature>
<comment type="similarity">
    <text evidence="7">Belongs to the peptidase S8 family.</text>
</comment>
<dbReference type="Proteomes" id="UP000789595">
    <property type="component" value="Unassembled WGS sequence"/>
</dbReference>
<feature type="region of interest" description="Disordered" evidence="8">
    <location>
        <begin position="801"/>
        <end position="830"/>
    </location>
</feature>
<dbReference type="PROSITE" id="PS51892">
    <property type="entry name" value="SUBTILASE"/>
    <property type="match status" value="1"/>
</dbReference>
<dbReference type="EMBL" id="CAKKNE010000005">
    <property type="protein sequence ID" value="CAH0377448.1"/>
    <property type="molecule type" value="Genomic_DNA"/>
</dbReference>
<keyword evidence="2 7" id="KW-0378">Hydrolase</keyword>
<evidence type="ECO:0000256" key="8">
    <source>
        <dbReference type="SAM" id="MobiDB-lite"/>
    </source>
</evidence>
<feature type="non-terminal residue" evidence="11">
    <location>
        <position position="1481"/>
    </location>
</feature>
<feature type="active site" description="Charge relay system" evidence="6 7">
    <location>
        <position position="276"/>
    </location>
</feature>
<evidence type="ECO:0000256" key="2">
    <source>
        <dbReference type="ARBA" id="ARBA00022801"/>
    </source>
</evidence>
<evidence type="ECO:0000256" key="7">
    <source>
        <dbReference type="PROSITE-ProRule" id="PRU01240"/>
    </source>
</evidence>
<dbReference type="PANTHER" id="PTHR42884:SF14">
    <property type="entry name" value="NEUROENDOCRINE CONVERTASE 1"/>
    <property type="match status" value="1"/>
</dbReference>
<comment type="caution">
    <text evidence="11">The sequence shown here is derived from an EMBL/GenBank/DDBJ whole genome shotgun (WGS) entry which is preliminary data.</text>
</comment>
<feature type="compositionally biased region" description="Gly residues" evidence="8">
    <location>
        <begin position="1469"/>
        <end position="1481"/>
    </location>
</feature>
<dbReference type="EC" id="3.4.21.62" evidence="5"/>
<reference evidence="11" key="1">
    <citation type="submission" date="2021-11" db="EMBL/GenBank/DDBJ databases">
        <authorList>
            <consortium name="Genoscope - CEA"/>
            <person name="William W."/>
        </authorList>
    </citation>
    <scope>NUCLEOTIDE SEQUENCE</scope>
</reference>
<feature type="chain" id="PRO_5035220182" description="subtilisin" evidence="9">
    <location>
        <begin position="16"/>
        <end position="1481"/>
    </location>
</feature>
<accession>A0A8J2T0G8</accession>
<evidence type="ECO:0000256" key="6">
    <source>
        <dbReference type="PIRSR" id="PIRSR615500-1"/>
    </source>
</evidence>
<dbReference type="Pfam" id="PF00082">
    <property type="entry name" value="Peptidase_S8"/>
    <property type="match status" value="1"/>
</dbReference>
<feature type="region of interest" description="Disordered" evidence="8">
    <location>
        <begin position="1444"/>
        <end position="1481"/>
    </location>
</feature>
<evidence type="ECO:0000256" key="3">
    <source>
        <dbReference type="ARBA" id="ARBA00022825"/>
    </source>
</evidence>
<feature type="compositionally biased region" description="Pro residues" evidence="8">
    <location>
        <begin position="1068"/>
        <end position="1078"/>
    </location>
</feature>
<feature type="active site" description="Charge relay system" evidence="6 7">
    <location>
        <position position="315"/>
    </location>
</feature>
<keyword evidence="9" id="KW-0732">Signal</keyword>
<evidence type="ECO:0000256" key="1">
    <source>
        <dbReference type="ARBA" id="ARBA00022670"/>
    </source>
</evidence>
<dbReference type="Gene3D" id="3.40.50.200">
    <property type="entry name" value="Peptidase S8/S53 domain"/>
    <property type="match status" value="2"/>
</dbReference>
<feature type="region of interest" description="Disordered" evidence="8">
    <location>
        <begin position="922"/>
        <end position="1279"/>
    </location>
</feature>
<dbReference type="InterPro" id="IPR036852">
    <property type="entry name" value="Peptidase_S8/S53_dom_sf"/>
</dbReference>
<dbReference type="Gene3D" id="2.60.120.260">
    <property type="entry name" value="Galactose-binding domain-like"/>
    <property type="match status" value="1"/>
</dbReference>
<comment type="catalytic activity">
    <reaction evidence="4">
        <text>Hydrolysis of proteins with broad specificity for peptide bonds, and a preference for a large uncharged residue in P1. Hydrolyzes peptide amides.</text>
        <dbReference type="EC" id="3.4.21.62"/>
    </reaction>
</comment>
<dbReference type="GO" id="GO:0005802">
    <property type="term" value="C:trans-Golgi network"/>
    <property type="evidence" value="ECO:0007669"/>
    <property type="project" value="TreeGrafter"/>
</dbReference>
<evidence type="ECO:0000256" key="9">
    <source>
        <dbReference type="SAM" id="SignalP"/>
    </source>
</evidence>
<dbReference type="SUPFAM" id="SSF49785">
    <property type="entry name" value="Galactose-binding domain-like"/>
    <property type="match status" value="1"/>
</dbReference>
<keyword evidence="12" id="KW-1185">Reference proteome</keyword>
<dbReference type="InterPro" id="IPR000209">
    <property type="entry name" value="Peptidase_S8/S53_dom"/>
</dbReference>
<protein>
    <recommendedName>
        <fullName evidence="5">subtilisin</fullName>
        <ecNumber evidence="5">3.4.21.62</ecNumber>
    </recommendedName>
</protein>
<feature type="domain" description="P/Homo B" evidence="10">
    <location>
        <begin position="641"/>
        <end position="801"/>
    </location>
</feature>
<feature type="compositionally biased region" description="Pro residues" evidence="8">
    <location>
        <begin position="1239"/>
        <end position="1279"/>
    </location>
</feature>
<dbReference type="InterPro" id="IPR002884">
    <property type="entry name" value="P_dom"/>
</dbReference>
<keyword evidence="3 7" id="KW-0720">Serine protease</keyword>
<dbReference type="InterPro" id="IPR008979">
    <property type="entry name" value="Galactose-bd-like_sf"/>
</dbReference>
<dbReference type="SUPFAM" id="SSF52743">
    <property type="entry name" value="Subtilisin-like"/>
    <property type="match status" value="1"/>
</dbReference>
<gene>
    <name evidence="11" type="ORF">PECAL_5P19930</name>
</gene>
<dbReference type="GO" id="GO:0004252">
    <property type="term" value="F:serine-type endopeptidase activity"/>
    <property type="evidence" value="ECO:0007669"/>
    <property type="project" value="UniProtKB-UniRule"/>
</dbReference>
<feature type="compositionally biased region" description="Low complexity" evidence="8">
    <location>
        <begin position="1197"/>
        <end position="1208"/>
    </location>
</feature>
<name>A0A8J2T0G8_9STRA</name>
<dbReference type="GO" id="GO:0000139">
    <property type="term" value="C:Golgi membrane"/>
    <property type="evidence" value="ECO:0007669"/>
    <property type="project" value="TreeGrafter"/>
</dbReference>
<keyword evidence="1 7" id="KW-0645">Protease</keyword>
<evidence type="ECO:0000256" key="4">
    <source>
        <dbReference type="ARBA" id="ARBA00023529"/>
    </source>
</evidence>
<dbReference type="PROSITE" id="PS00138">
    <property type="entry name" value="SUBTILASE_SER"/>
    <property type="match status" value="1"/>
</dbReference>
<evidence type="ECO:0000259" key="10">
    <source>
        <dbReference type="PROSITE" id="PS51829"/>
    </source>
</evidence>
<dbReference type="PROSITE" id="PS51829">
    <property type="entry name" value="P_HOMO_B"/>
    <property type="match status" value="1"/>
</dbReference>
<dbReference type="GO" id="GO:0016485">
    <property type="term" value="P:protein processing"/>
    <property type="evidence" value="ECO:0007669"/>
    <property type="project" value="TreeGrafter"/>
</dbReference>
<feature type="compositionally biased region" description="Low complexity" evidence="8">
    <location>
        <begin position="1222"/>
        <end position="1238"/>
    </location>
</feature>
<feature type="compositionally biased region" description="Pro residues" evidence="8">
    <location>
        <begin position="953"/>
        <end position="1061"/>
    </location>
</feature>
<dbReference type="Pfam" id="PF01483">
    <property type="entry name" value="P_proprotein"/>
    <property type="match status" value="1"/>
</dbReference>
<evidence type="ECO:0000313" key="11">
    <source>
        <dbReference type="EMBL" id="CAH0377448.1"/>
    </source>
</evidence>